<keyword evidence="2" id="KW-0812">Transmembrane</keyword>
<accession>A0ABU2NKK4</accession>
<feature type="transmembrane region" description="Helical" evidence="2">
    <location>
        <begin position="99"/>
        <end position="121"/>
    </location>
</feature>
<evidence type="ECO:0000256" key="1">
    <source>
        <dbReference type="SAM" id="MobiDB-lite"/>
    </source>
</evidence>
<keyword evidence="2" id="KW-1133">Transmembrane helix</keyword>
<evidence type="ECO:0000313" key="3">
    <source>
        <dbReference type="EMBL" id="MDT0377519.1"/>
    </source>
</evidence>
<comment type="caution">
    <text evidence="3">The sequence shown here is derived from an EMBL/GenBank/DDBJ whole genome shotgun (WGS) entry which is preliminary data.</text>
</comment>
<keyword evidence="2" id="KW-0472">Membrane</keyword>
<sequence length="743" mass="79528">MPSAGLPLRRVVQLAALFTLLVLFAAQLAGALLAYVPLFVVASAGGVALDLYLQQRQPGLIAVLGKVRFEAVSRQLLRDMLIVVALVRLPKVNAMEERALVLLLLGCYGLHFLCQAVSVLVRRNRTLPILTRNIDTSGLRLSPAPPRVLARLQSRRLLTFMLPATAGLLTTSATAQNVWALAGLAASLALFVGGTVYLGTWLLPKKRTPGEARVLNWLNAWLADYRPTVGMYFSGGATSAYQANMWLGTLAELDAKPIIVLRERFMVQKIDATDVPIISIPKVAHLMHLEQSTLKVLLHPANSGKTSQVLRIPTIKHAFTNHGESDKLSSCNPYAKAYDEVWVAGPAARDRYQLADIGIDDRDVVEVGRPQLAPITPYAGPPADGTRTTVLYAPTWEGWTDDPGNTSVILAGENIVRELLADPGVRLLYKPHPMTGSVDPRAGAADRRIRTMIAEANERRGAGSAVAPGAAAELARRTAALDALTTTSFRGSADEAERMLLQSRPEEGRAEAVAAATAAWEEAYWASFPEDEHLVVTAARPGIYGCFNQADLLISDVSSVVSDYLSSEKPYAVANTSGRSEADFRANFPTVRAATILSPEAKEVPGLLAAVRDPGKDAFAAARGELKQHLLGPSDPPSLARFNRAALDLCDAADARNRRAAARAAAEFPGQRAVEETADHEVVVDDEAEATAEAASDAAEATELVEVSEGPEAGEAQQRTADATETADDEEAGAETGSEQVRS</sequence>
<organism evidence="3 4">
    <name type="scientific">Streptomyces hazeniae</name>
    <dbReference type="NCBI Taxonomy" id="3075538"/>
    <lineage>
        <taxon>Bacteria</taxon>
        <taxon>Bacillati</taxon>
        <taxon>Actinomycetota</taxon>
        <taxon>Actinomycetes</taxon>
        <taxon>Kitasatosporales</taxon>
        <taxon>Streptomycetaceae</taxon>
        <taxon>Streptomyces</taxon>
    </lineage>
</organism>
<feature type="compositionally biased region" description="Low complexity" evidence="1">
    <location>
        <begin position="691"/>
        <end position="702"/>
    </location>
</feature>
<reference evidence="4" key="1">
    <citation type="submission" date="2023-07" db="EMBL/GenBank/DDBJ databases">
        <title>30 novel species of actinomycetes from the DSMZ collection.</title>
        <authorList>
            <person name="Nouioui I."/>
        </authorList>
    </citation>
    <scope>NUCLEOTIDE SEQUENCE [LARGE SCALE GENOMIC DNA]</scope>
    <source>
        <strain evidence="4">DSM 42041</strain>
    </source>
</reference>
<evidence type="ECO:0008006" key="5">
    <source>
        <dbReference type="Google" id="ProtNLM"/>
    </source>
</evidence>
<dbReference type="Gene3D" id="3.40.50.12580">
    <property type="match status" value="2"/>
</dbReference>
<feature type="region of interest" description="Disordered" evidence="1">
    <location>
        <begin position="689"/>
        <end position="743"/>
    </location>
</feature>
<keyword evidence="4" id="KW-1185">Reference proteome</keyword>
<protein>
    <recommendedName>
        <fullName evidence="5">Integral membrane protein</fullName>
    </recommendedName>
</protein>
<proteinExistence type="predicted"/>
<dbReference type="Proteomes" id="UP001183414">
    <property type="component" value="Unassembled WGS sequence"/>
</dbReference>
<dbReference type="EMBL" id="JAVREQ010000001">
    <property type="protein sequence ID" value="MDT0377519.1"/>
    <property type="molecule type" value="Genomic_DNA"/>
</dbReference>
<evidence type="ECO:0000256" key="2">
    <source>
        <dbReference type="SAM" id="Phobius"/>
    </source>
</evidence>
<gene>
    <name evidence="3" type="ORF">RM572_01860</name>
</gene>
<evidence type="ECO:0000313" key="4">
    <source>
        <dbReference type="Proteomes" id="UP001183414"/>
    </source>
</evidence>
<dbReference type="RefSeq" id="WP_311671483.1">
    <property type="nucleotide sequence ID" value="NZ_JAVREQ010000001.1"/>
</dbReference>
<feature type="transmembrane region" description="Helical" evidence="2">
    <location>
        <begin position="181"/>
        <end position="203"/>
    </location>
</feature>
<name>A0ABU2NKK4_9ACTN</name>
<dbReference type="InterPro" id="IPR043148">
    <property type="entry name" value="TagF_C"/>
</dbReference>